<dbReference type="GO" id="GO:0003755">
    <property type="term" value="F:peptidyl-prolyl cis-trans isomerase activity"/>
    <property type="evidence" value="ECO:0007669"/>
    <property type="project" value="UniProtKB-KW"/>
</dbReference>
<dbReference type="Gene3D" id="2.60.40.10">
    <property type="entry name" value="Immunoglobulins"/>
    <property type="match status" value="2"/>
</dbReference>
<sequence>MRTPSDTNQNDMNLSEKRHTGRQGLLRQLMSRFTGSDAPDARRGRLLLESLESRQLLAGDVDLFATDAQPAVDNTLPIQTDDLGPSREAQGESAPDLVQFAIDLRDAGVQFFGAEWCAACTQQKELFQDGAKELPFIEVTNPDRSPSDLAIAEGVTNYPTWEFSDGSRLIGVQSLQTLSDRSGVAIPQSEQPTFAAIGNQTVGIGSPLHIPVDVYDPDGGVQSVTVTVDNPALLEAVVLTGNRSIRIDMETYGDMVFELFEQRAPTASGRVAELAEADFYDGIIFHRVVDNFVIQAGDPTGTGTSGSDLGTFDDDFHPDLQHNRPGVLSFAKTSDDTNNSQFFITETPTRHLDFNHSIFGQLVEGEKVREAISEHQTNSSGTPTTPIRIESIDVFDDSENSVVMLKAASNSTGTTNVTFTVTDADGNAHSETIQVTVAADTSNSQPFLNEVTVPTEFASDSPASLQLSSVDVEGDAVSYFASAQSSTSNATVNVNETSGLVTVTPASGFTGAIDVQVGVRPGSGVTGNSSSDFDSQLVTFNFASGTLSPPAGVDLLSGTDSGASNSDNLTNVGTLTFQVTGVVSGAQVEIVDVATGTSLGLAIANGNTATITTNNISALGDGTYSIAARQASGGITSELSGPISLVYDSTLPASVLGSAVTSGNVGRAYVSDLISPEEGSGLVYVLSSAPTGATIDAATGEINWTPTADQVGANSFAISLTDAAGNTRNETFSVQVADEALVEIGFELIDSSGNAVTALEVGQQVTLNINATDARSALSRGGLFATYLDVLFDNSIIRPVAGSTITFGNDLSRFTTGSISNGLINEVGGTSNATEATQIETSLVASIPFEAIAAGTTNIRSETAEDSGSEILLFGINGEIPTDAIAFGNLNVTVGVTFAANDDTFTFTEGDASRTIDVLANDTINSGSGSLSVVSVTQPNTGGSVTLSNGVVAYAPNANFSGQSVFTYRVSDSGGIQQTATVTVNVNAINDPPVAVADTFTVDQNSVNNTLLVLANDTTEAGETLNIVVTSTPNNNGTVTIAQDGQSLVYTPQSGFIGTETLSYEISDGTFNATGQVSVTVLSADAPPTAVDDAFTVSEDSVLASHDVTDNDAADTDGQSFLIDSVGTPSQGGEVAISSDATEILYRPAANFFGTETVTYTIRDTGGGLAIGTATFTVTGVNDAPPVSNPTVNVNRASGETSVLTIAALPDNIDGAGETLTFTNSGTPTAGGTVRIDSPTGTIFYTPPSGTFTGTDTFTYSVNDGSLTSNGTVTVIVNDFIPRNIVIDLHGYSIPSIRLTGNSATGDSVDLPASLLVGSSTTQDSFAFNSVLPGSYQVEVPAVPFLINGETAQQISITSAPEDGDTTVDTNLGRIRPEFLSIRDWLGSAARESVLVAVAPGATSILSSTTSGTTTIQNASAILNDAGNSLTLSGINDSDESIEATLNATNTSDVQMRGQVGDLRLFKINVGADAVTFANSSAASASAATGDGAQGELIESPLLAIGDTSPQGELIAAAATTLADVFVPAAAADSESIVLPLSEGDVWTKADTTAGVVTTSLATPETNRTTVVDEAMTDVTQSLELLSSTGDQIASANHGGSSLSDDAIDSALTDQ</sequence>
<dbReference type="Proteomes" id="UP000319817">
    <property type="component" value="Chromosome"/>
</dbReference>
<protein>
    <recommendedName>
        <fullName evidence="1">peptidylprolyl isomerase</fullName>
        <ecNumber evidence="1">5.2.1.8</ecNumber>
    </recommendedName>
</protein>
<dbReference type="Pfam" id="PF19077">
    <property type="entry name" value="Big_13"/>
    <property type="match status" value="1"/>
</dbReference>
<dbReference type="InterPro" id="IPR002130">
    <property type="entry name" value="Cyclophilin-type_PPIase_dom"/>
</dbReference>
<dbReference type="SUPFAM" id="SSF50891">
    <property type="entry name" value="Cyclophilin-like"/>
    <property type="match status" value="1"/>
</dbReference>
<reference evidence="6 7" key="1">
    <citation type="submission" date="2019-02" db="EMBL/GenBank/DDBJ databases">
        <title>Deep-cultivation of Planctomycetes and their phenomic and genomic characterization uncovers novel biology.</title>
        <authorList>
            <person name="Wiegand S."/>
            <person name="Jogler M."/>
            <person name="Boedeker C."/>
            <person name="Pinto D."/>
            <person name="Vollmers J."/>
            <person name="Rivas-Marin E."/>
            <person name="Kohn T."/>
            <person name="Peeters S.H."/>
            <person name="Heuer A."/>
            <person name="Rast P."/>
            <person name="Oberbeckmann S."/>
            <person name="Bunk B."/>
            <person name="Jeske O."/>
            <person name="Meyerdierks A."/>
            <person name="Storesund J.E."/>
            <person name="Kallscheuer N."/>
            <person name="Luecker S."/>
            <person name="Lage O.M."/>
            <person name="Pohl T."/>
            <person name="Merkel B.J."/>
            <person name="Hornburger P."/>
            <person name="Mueller R.-W."/>
            <person name="Bruemmer F."/>
            <person name="Labrenz M."/>
            <person name="Spormann A.M."/>
            <person name="Op den Camp H."/>
            <person name="Overmann J."/>
            <person name="Amann R."/>
            <person name="Jetten M.S.M."/>
            <person name="Mascher T."/>
            <person name="Medema M.H."/>
            <person name="Devos D.P."/>
            <person name="Kaster A.-K."/>
            <person name="Ovreas L."/>
            <person name="Rohde M."/>
            <person name="Galperin M.Y."/>
            <person name="Jogler C."/>
        </authorList>
    </citation>
    <scope>NUCLEOTIDE SEQUENCE [LARGE SCALE GENOMIC DNA]</scope>
    <source>
        <strain evidence="6 7">K23_9</strain>
    </source>
</reference>
<dbReference type="InterPro" id="IPR044666">
    <property type="entry name" value="Cyclophilin_A-like"/>
</dbReference>
<dbReference type="EMBL" id="CP036526">
    <property type="protein sequence ID" value="QDT10590.1"/>
    <property type="molecule type" value="Genomic_DNA"/>
</dbReference>
<feature type="region of interest" description="Disordered" evidence="4">
    <location>
        <begin position="1"/>
        <end position="21"/>
    </location>
</feature>
<dbReference type="EC" id="5.2.1.8" evidence="1"/>
<evidence type="ECO:0000256" key="1">
    <source>
        <dbReference type="ARBA" id="ARBA00013194"/>
    </source>
</evidence>
<accession>A0A517NTZ7</accession>
<evidence type="ECO:0000259" key="5">
    <source>
        <dbReference type="PROSITE" id="PS50072"/>
    </source>
</evidence>
<dbReference type="Pfam" id="PF17963">
    <property type="entry name" value="Big_9"/>
    <property type="match status" value="4"/>
</dbReference>
<keyword evidence="2" id="KW-0697">Rotamase</keyword>
<evidence type="ECO:0000256" key="4">
    <source>
        <dbReference type="SAM" id="MobiDB-lite"/>
    </source>
</evidence>
<dbReference type="Pfam" id="PF07595">
    <property type="entry name" value="Planc_extracel"/>
    <property type="match status" value="1"/>
</dbReference>
<dbReference type="InterPro" id="IPR015919">
    <property type="entry name" value="Cadherin-like_sf"/>
</dbReference>
<dbReference type="PROSITE" id="PS50072">
    <property type="entry name" value="CSA_PPIASE_2"/>
    <property type="match status" value="1"/>
</dbReference>
<evidence type="ECO:0000256" key="2">
    <source>
        <dbReference type="ARBA" id="ARBA00023110"/>
    </source>
</evidence>
<dbReference type="Pfam" id="PF00160">
    <property type="entry name" value="Pro_isomerase"/>
    <property type="match status" value="1"/>
</dbReference>
<dbReference type="InterPro" id="IPR011506">
    <property type="entry name" value="Planctomycete_extracellular"/>
</dbReference>
<dbReference type="SUPFAM" id="SSF49313">
    <property type="entry name" value="Cadherin-like"/>
    <property type="match status" value="1"/>
</dbReference>
<dbReference type="PRINTS" id="PR00153">
    <property type="entry name" value="CSAPPISMRASE"/>
</dbReference>
<dbReference type="Gene3D" id="2.40.100.10">
    <property type="entry name" value="Cyclophilin-like"/>
    <property type="match status" value="1"/>
</dbReference>
<dbReference type="CDD" id="cd00317">
    <property type="entry name" value="cyclophilin"/>
    <property type="match status" value="1"/>
</dbReference>
<feature type="region of interest" description="Disordered" evidence="4">
    <location>
        <begin position="1596"/>
        <end position="1615"/>
    </location>
</feature>
<dbReference type="Pfam" id="PF05345">
    <property type="entry name" value="He_PIG"/>
    <property type="match status" value="1"/>
</dbReference>
<dbReference type="OrthoDB" id="270889at2"/>
<dbReference type="NCBIfam" id="NF012211">
    <property type="entry name" value="tand_rpt_95"/>
    <property type="match status" value="4"/>
</dbReference>
<keyword evidence="7" id="KW-1185">Reference proteome</keyword>
<organism evidence="6 7">
    <name type="scientific">Stieleria marina</name>
    <dbReference type="NCBI Taxonomy" id="1930275"/>
    <lineage>
        <taxon>Bacteria</taxon>
        <taxon>Pseudomonadati</taxon>
        <taxon>Planctomycetota</taxon>
        <taxon>Planctomycetia</taxon>
        <taxon>Pirellulales</taxon>
        <taxon>Pirellulaceae</taxon>
        <taxon>Stieleria</taxon>
    </lineage>
</organism>
<evidence type="ECO:0000313" key="7">
    <source>
        <dbReference type="Proteomes" id="UP000319817"/>
    </source>
</evidence>
<dbReference type="GO" id="GO:0005509">
    <property type="term" value="F:calcium ion binding"/>
    <property type="evidence" value="ECO:0007669"/>
    <property type="project" value="InterPro"/>
</dbReference>
<dbReference type="PANTHER" id="PTHR45625:SF4">
    <property type="entry name" value="PEPTIDYLPROLYL ISOMERASE DOMAIN AND WD REPEAT-CONTAINING PROTEIN 1"/>
    <property type="match status" value="1"/>
</dbReference>
<evidence type="ECO:0000313" key="6">
    <source>
        <dbReference type="EMBL" id="QDT10590.1"/>
    </source>
</evidence>
<dbReference type="Gene3D" id="2.60.40.2810">
    <property type="match status" value="4"/>
</dbReference>
<dbReference type="InterPro" id="IPR036249">
    <property type="entry name" value="Thioredoxin-like_sf"/>
</dbReference>
<dbReference type="PANTHER" id="PTHR45625">
    <property type="entry name" value="PEPTIDYL-PROLYL CIS-TRANS ISOMERASE-RELATED"/>
    <property type="match status" value="1"/>
</dbReference>
<dbReference type="InterPro" id="IPR044016">
    <property type="entry name" value="Big_13"/>
</dbReference>
<feature type="compositionally biased region" description="Low complexity" evidence="4">
    <location>
        <begin position="1601"/>
        <end position="1615"/>
    </location>
</feature>
<keyword evidence="3 6" id="KW-0413">Isomerase</keyword>
<name>A0A517NTZ7_9BACT</name>
<dbReference type="Gene3D" id="3.40.30.10">
    <property type="entry name" value="Glutaredoxin"/>
    <property type="match status" value="1"/>
</dbReference>
<feature type="compositionally biased region" description="Polar residues" evidence="4">
    <location>
        <begin position="1"/>
        <end position="13"/>
    </location>
</feature>
<feature type="domain" description="PPIase cyclophilin-type" evidence="5">
    <location>
        <begin position="242"/>
        <end position="394"/>
    </location>
</feature>
<dbReference type="InterPro" id="IPR013783">
    <property type="entry name" value="Ig-like_fold"/>
</dbReference>
<gene>
    <name evidence="6" type="primary">ppiB_1</name>
    <name evidence="6" type="ORF">K239x_25470</name>
</gene>
<dbReference type="SUPFAM" id="SSF52833">
    <property type="entry name" value="Thioredoxin-like"/>
    <property type="match status" value="1"/>
</dbReference>
<dbReference type="InterPro" id="IPR029000">
    <property type="entry name" value="Cyclophilin-like_dom_sf"/>
</dbReference>
<proteinExistence type="predicted"/>
<evidence type="ECO:0000256" key="3">
    <source>
        <dbReference type="ARBA" id="ARBA00023235"/>
    </source>
</evidence>
<dbReference type="GO" id="GO:0016020">
    <property type="term" value="C:membrane"/>
    <property type="evidence" value="ECO:0007669"/>
    <property type="project" value="InterPro"/>
</dbReference>